<dbReference type="EMBL" id="RDOM01000467">
    <property type="protein sequence ID" value="MBF4274679.1"/>
    <property type="molecule type" value="Genomic_DNA"/>
</dbReference>
<organism evidence="1 2">
    <name type="scientific">Vibrio anguillarum</name>
    <name type="common">Listonella anguillarum</name>
    <dbReference type="NCBI Taxonomy" id="55601"/>
    <lineage>
        <taxon>Bacteria</taxon>
        <taxon>Pseudomonadati</taxon>
        <taxon>Pseudomonadota</taxon>
        <taxon>Gammaproteobacteria</taxon>
        <taxon>Vibrionales</taxon>
        <taxon>Vibrionaceae</taxon>
        <taxon>Vibrio</taxon>
    </lineage>
</organism>
<keyword evidence="1" id="KW-0255">Endonuclease</keyword>
<gene>
    <name evidence="1" type="ORF">EAY07_22270</name>
</gene>
<accession>A0ABD4KTF6</accession>
<keyword evidence="1" id="KW-0378">Hydrolase</keyword>
<feature type="non-terminal residue" evidence="1">
    <location>
        <position position="1"/>
    </location>
</feature>
<dbReference type="AlphaFoldDB" id="A0ABD4KTF6"/>
<keyword evidence="1" id="KW-0540">Nuclease</keyword>
<comment type="caution">
    <text evidence="1">The sequence shown here is derived from an EMBL/GenBank/DDBJ whole genome shotgun (WGS) entry which is preliminary data.</text>
</comment>
<evidence type="ECO:0000313" key="2">
    <source>
        <dbReference type="Proteomes" id="UP000722957"/>
    </source>
</evidence>
<protein>
    <submittedName>
        <fullName evidence="1">Heteromeric transposase endonuclease subunit TnsA</fullName>
    </submittedName>
</protein>
<dbReference type="GO" id="GO:0004519">
    <property type="term" value="F:endonuclease activity"/>
    <property type="evidence" value="ECO:0007669"/>
    <property type="project" value="UniProtKB-KW"/>
</dbReference>
<reference evidence="1 2" key="1">
    <citation type="journal article" date="2021" name="PeerJ">
        <title>Analysis of 44 Vibrio anguillarum genomes reveals high genetic diversity.</title>
        <authorList>
            <person name="Hansen M.J."/>
            <person name="Dalsgaard I."/>
        </authorList>
    </citation>
    <scope>NUCLEOTIDE SEQUENCE [LARGE SCALE GENOMIC DNA]</scope>
    <source>
        <strain evidence="1 2">17-16730-2A</strain>
    </source>
</reference>
<proteinExistence type="predicted"/>
<name>A0ABD4KTF6_VIBAN</name>
<sequence>YFIEDLCNQLISLNVTTHEDALLLIRFLIADRYIEVDLSTNIVESGLIDVTYVTEQQGGILYGAS</sequence>
<dbReference type="Proteomes" id="UP000722957">
    <property type="component" value="Unassembled WGS sequence"/>
</dbReference>
<evidence type="ECO:0000313" key="1">
    <source>
        <dbReference type="EMBL" id="MBF4274679.1"/>
    </source>
</evidence>